<evidence type="ECO:0000256" key="6">
    <source>
        <dbReference type="ARBA" id="ARBA00023125"/>
    </source>
</evidence>
<dbReference type="InterPro" id="IPR007696">
    <property type="entry name" value="DNA_mismatch_repair_MutS_core"/>
</dbReference>
<evidence type="ECO:0000259" key="12">
    <source>
        <dbReference type="PROSITE" id="PS00486"/>
    </source>
</evidence>
<reference evidence="13" key="1">
    <citation type="journal article" date="2020" name="mSystems">
        <title>Genome- and Community-Level Interaction Insights into Carbon Utilization and Element Cycling Functions of Hydrothermarchaeota in Hydrothermal Sediment.</title>
        <authorList>
            <person name="Zhou Z."/>
            <person name="Liu Y."/>
            <person name="Xu W."/>
            <person name="Pan J."/>
            <person name="Luo Z.H."/>
            <person name="Li M."/>
        </authorList>
    </citation>
    <scope>NUCLEOTIDE SEQUENCE [LARGE SCALE GENOMIC DNA]</scope>
    <source>
        <strain evidence="13">SpSt-488</strain>
    </source>
</reference>
<proteinExistence type="inferred from homology"/>
<dbReference type="CDD" id="cd03284">
    <property type="entry name" value="ABC_MutS1"/>
    <property type="match status" value="1"/>
</dbReference>
<dbReference type="SMART" id="SM00534">
    <property type="entry name" value="MUTSac"/>
    <property type="match status" value="1"/>
</dbReference>
<dbReference type="Pfam" id="PF05188">
    <property type="entry name" value="MutS_II"/>
    <property type="match status" value="1"/>
</dbReference>
<evidence type="ECO:0000256" key="11">
    <source>
        <dbReference type="SAM" id="MobiDB-lite"/>
    </source>
</evidence>
<comment type="similarity">
    <text evidence="1 9 10">Belongs to the DNA mismatch repair MutS family.</text>
</comment>
<dbReference type="InterPro" id="IPR007695">
    <property type="entry name" value="DNA_mismatch_repair_MutS-lik_N"/>
</dbReference>
<keyword evidence="5 9" id="KW-0067">ATP-binding</keyword>
<accession>A0A7C4GGG7</accession>
<dbReference type="PIRSF" id="PIRSF037677">
    <property type="entry name" value="DNA_mis_repair_Msh6"/>
    <property type="match status" value="1"/>
</dbReference>
<dbReference type="Gene3D" id="3.40.50.300">
    <property type="entry name" value="P-loop containing nucleotide triphosphate hydrolases"/>
    <property type="match status" value="1"/>
</dbReference>
<dbReference type="PANTHER" id="PTHR11361:SF34">
    <property type="entry name" value="DNA MISMATCH REPAIR PROTEIN MSH1, MITOCHONDRIAL"/>
    <property type="match status" value="1"/>
</dbReference>
<dbReference type="GO" id="GO:0030983">
    <property type="term" value="F:mismatched DNA binding"/>
    <property type="evidence" value="ECO:0007669"/>
    <property type="project" value="InterPro"/>
</dbReference>
<dbReference type="HAMAP" id="MF_00096">
    <property type="entry name" value="MutS"/>
    <property type="match status" value="1"/>
</dbReference>
<dbReference type="SMART" id="SM00533">
    <property type="entry name" value="MUTSd"/>
    <property type="match status" value="1"/>
</dbReference>
<dbReference type="Pfam" id="PF05192">
    <property type="entry name" value="MutS_III"/>
    <property type="match status" value="1"/>
</dbReference>
<evidence type="ECO:0000256" key="8">
    <source>
        <dbReference type="ARBA" id="ARBA00024647"/>
    </source>
</evidence>
<evidence type="ECO:0000256" key="5">
    <source>
        <dbReference type="ARBA" id="ARBA00022840"/>
    </source>
</evidence>
<dbReference type="InterPro" id="IPR036678">
    <property type="entry name" value="MutS_con_dom_sf"/>
</dbReference>
<dbReference type="NCBIfam" id="TIGR01070">
    <property type="entry name" value="mutS1"/>
    <property type="match status" value="1"/>
</dbReference>
<feature type="region of interest" description="Disordered" evidence="11">
    <location>
        <begin position="802"/>
        <end position="823"/>
    </location>
</feature>
<keyword evidence="7 9" id="KW-0234">DNA repair</keyword>
<organism evidence="13">
    <name type="scientific">candidate division WOR-3 bacterium</name>
    <dbReference type="NCBI Taxonomy" id="2052148"/>
    <lineage>
        <taxon>Bacteria</taxon>
        <taxon>Bacteria division WOR-3</taxon>
    </lineage>
</organism>
<dbReference type="EMBL" id="DSUT01000090">
    <property type="protein sequence ID" value="HGK28180.1"/>
    <property type="molecule type" value="Genomic_DNA"/>
</dbReference>
<dbReference type="Gene3D" id="3.40.1170.10">
    <property type="entry name" value="DNA repair protein MutS, domain I"/>
    <property type="match status" value="1"/>
</dbReference>
<dbReference type="AlphaFoldDB" id="A0A7C4GGG7"/>
<gene>
    <name evidence="9 13" type="primary">mutS</name>
    <name evidence="13" type="ORF">ENS41_04420</name>
</gene>
<evidence type="ECO:0000256" key="4">
    <source>
        <dbReference type="ARBA" id="ARBA00022763"/>
    </source>
</evidence>
<dbReference type="SUPFAM" id="SSF52540">
    <property type="entry name" value="P-loop containing nucleoside triphosphate hydrolases"/>
    <property type="match status" value="1"/>
</dbReference>
<evidence type="ECO:0000256" key="9">
    <source>
        <dbReference type="HAMAP-Rule" id="MF_00096"/>
    </source>
</evidence>
<dbReference type="InterPro" id="IPR036187">
    <property type="entry name" value="DNA_mismatch_repair_MutS_sf"/>
</dbReference>
<dbReference type="Pfam" id="PF00488">
    <property type="entry name" value="MutS_V"/>
    <property type="match status" value="1"/>
</dbReference>
<evidence type="ECO:0000256" key="1">
    <source>
        <dbReference type="ARBA" id="ARBA00006271"/>
    </source>
</evidence>
<evidence type="ECO:0000256" key="7">
    <source>
        <dbReference type="ARBA" id="ARBA00023204"/>
    </source>
</evidence>
<dbReference type="GO" id="GO:0006298">
    <property type="term" value="P:mismatch repair"/>
    <property type="evidence" value="ECO:0007669"/>
    <property type="project" value="UniProtKB-UniRule"/>
</dbReference>
<dbReference type="NCBIfam" id="NF003810">
    <property type="entry name" value="PRK05399.1"/>
    <property type="match status" value="1"/>
</dbReference>
<sequence length="878" mass="96195">MSEKLTPLIGQYRRIKNRYPDTLLLFRVGDFYEMFYEDAETGAKALNLVLTSRPHGPHNRVPLAGVPARAVDTYIARLVAQGFKVAVCDQLEAPAKGRPVVRRDVVEVITPGTLIRDSLLAERRNNYLMAVSPSDNGWGLAYADVSTGEFFVSETGPAAFLEEVKRVEPAEILVPQSAGQNIPAPPNCRLTPVDDYYFSPEHSFDKLTSHFGVASLDGYGVAGMTEGICAAGAVLHYLEQTQRAALPHLRRLTPRLAADYLLIDDISRANLELTRRLHADDGNHETGTLFWVLDRTRTPAGSRLMRRWLLSPLRDVARIAARQEAVAELIADSLLRTELHDLLGQVGDLERVASRIALERAGPRELTALGRWLQVAPEVCSLLATVETPLLGQLAARVETFPDVVADISTTLTDDPPATAGEGGVIRAGVNPELDELRTIAADTKQFIASLQEQERQRTGIPNLRVRYNSVFGYYIEVTRSYLGMVPKDYIRKQTVQNAERFVTPELKSCEAKILHAEERIAAIELEVFAGLRRRVAARCDSILGLSAALAELDVLAALALVARERNYVRPLVDESGIIAIAAGRHPVVEAILDQPFITNDTNMDVDADQLLLITGPNMAGKSTYLRQVALIVIMAQTGSFVPAASARIGVVDKVFTRIGASDDLARGVSTFLAEMIETANILNNATSRSLVILDEVGRGTSTNDGLAIAWAAVEYLHGGPEFRPRTLFATHYHELAEIARVLPRVRNYSFAVREDREQVIFLRRLKPGPADKSYGIAVARLAGLPREVIIRAQEVLASFNREDETSVPKPPAGGFDRSHPTEPADLALAADRTPRPGAELTAADNPALARLRSLDIDKLSPLQALNLLAELRRLAGD</sequence>
<dbReference type="InterPro" id="IPR000432">
    <property type="entry name" value="DNA_mismatch_repair_MutS_C"/>
</dbReference>
<dbReference type="Gene3D" id="3.30.420.110">
    <property type="entry name" value="MutS, connector domain"/>
    <property type="match status" value="1"/>
</dbReference>
<dbReference type="Pfam" id="PF01624">
    <property type="entry name" value="MutS_I"/>
    <property type="match status" value="1"/>
</dbReference>
<evidence type="ECO:0000256" key="3">
    <source>
        <dbReference type="ARBA" id="ARBA00022741"/>
    </source>
</evidence>
<keyword evidence="3 9" id="KW-0547">Nucleotide-binding</keyword>
<dbReference type="InterPro" id="IPR017261">
    <property type="entry name" value="DNA_mismatch_repair_MutS/MSH"/>
</dbReference>
<dbReference type="PANTHER" id="PTHR11361">
    <property type="entry name" value="DNA MISMATCH REPAIR PROTEIN MUTS FAMILY MEMBER"/>
    <property type="match status" value="1"/>
</dbReference>
<dbReference type="Pfam" id="PF05190">
    <property type="entry name" value="MutS_IV"/>
    <property type="match status" value="1"/>
</dbReference>
<dbReference type="SUPFAM" id="SSF55271">
    <property type="entry name" value="DNA repair protein MutS, domain I"/>
    <property type="match status" value="1"/>
</dbReference>
<dbReference type="GO" id="GO:0140664">
    <property type="term" value="F:ATP-dependent DNA damage sensor activity"/>
    <property type="evidence" value="ECO:0007669"/>
    <property type="project" value="InterPro"/>
</dbReference>
<dbReference type="InterPro" id="IPR005748">
    <property type="entry name" value="DNA_mismatch_repair_MutS"/>
</dbReference>
<dbReference type="GO" id="GO:0003684">
    <property type="term" value="F:damaged DNA binding"/>
    <property type="evidence" value="ECO:0007669"/>
    <property type="project" value="UniProtKB-UniRule"/>
</dbReference>
<protein>
    <recommendedName>
        <fullName evidence="2 9">DNA mismatch repair protein MutS</fullName>
    </recommendedName>
</protein>
<dbReference type="SUPFAM" id="SSF53150">
    <property type="entry name" value="DNA repair protein MutS, domain II"/>
    <property type="match status" value="1"/>
</dbReference>
<keyword evidence="6 9" id="KW-0238">DNA-binding</keyword>
<dbReference type="InterPro" id="IPR045076">
    <property type="entry name" value="MutS"/>
</dbReference>
<evidence type="ECO:0000313" key="13">
    <source>
        <dbReference type="EMBL" id="HGK28180.1"/>
    </source>
</evidence>
<dbReference type="InterPro" id="IPR007861">
    <property type="entry name" value="DNA_mismatch_repair_MutS_clamp"/>
</dbReference>
<comment type="function">
    <text evidence="8 9">This protein is involved in the repair of mismatches in DNA. It is possible that it carries out the mismatch recognition step. This protein has a weak ATPase activity.</text>
</comment>
<dbReference type="InterPro" id="IPR016151">
    <property type="entry name" value="DNA_mismatch_repair_MutS_N"/>
</dbReference>
<evidence type="ECO:0000256" key="10">
    <source>
        <dbReference type="RuleBase" id="RU003756"/>
    </source>
</evidence>
<dbReference type="PROSITE" id="PS00486">
    <property type="entry name" value="DNA_MISMATCH_REPAIR_2"/>
    <property type="match status" value="1"/>
</dbReference>
<feature type="binding site" evidence="9">
    <location>
        <begin position="616"/>
        <end position="623"/>
    </location>
    <ligand>
        <name>ATP</name>
        <dbReference type="ChEBI" id="CHEBI:30616"/>
    </ligand>
</feature>
<dbReference type="GO" id="GO:0005829">
    <property type="term" value="C:cytosol"/>
    <property type="evidence" value="ECO:0007669"/>
    <property type="project" value="TreeGrafter"/>
</dbReference>
<feature type="domain" description="DNA mismatch repair proteins mutS family" evidence="12">
    <location>
        <begin position="690"/>
        <end position="706"/>
    </location>
</feature>
<dbReference type="InterPro" id="IPR027417">
    <property type="entry name" value="P-loop_NTPase"/>
</dbReference>
<dbReference type="Gene3D" id="1.10.1420.10">
    <property type="match status" value="2"/>
</dbReference>
<keyword evidence="4 9" id="KW-0227">DNA damage</keyword>
<dbReference type="FunFam" id="3.40.50.300:FF:000870">
    <property type="entry name" value="MutS protein homolog 4"/>
    <property type="match status" value="1"/>
</dbReference>
<dbReference type="SUPFAM" id="SSF48334">
    <property type="entry name" value="DNA repair protein MutS, domain III"/>
    <property type="match status" value="1"/>
</dbReference>
<name>A0A7C4GGG7_UNCW3</name>
<dbReference type="InterPro" id="IPR007860">
    <property type="entry name" value="DNA_mmatch_repair_MutS_con_dom"/>
</dbReference>
<evidence type="ECO:0000256" key="2">
    <source>
        <dbReference type="ARBA" id="ARBA00021982"/>
    </source>
</evidence>
<dbReference type="GO" id="GO:0005524">
    <property type="term" value="F:ATP binding"/>
    <property type="evidence" value="ECO:0007669"/>
    <property type="project" value="UniProtKB-UniRule"/>
</dbReference>
<comment type="caution">
    <text evidence="13">The sequence shown here is derived from an EMBL/GenBank/DDBJ whole genome shotgun (WGS) entry which is preliminary data.</text>
</comment>